<evidence type="ECO:0000313" key="1">
    <source>
        <dbReference type="EMBL" id="MDS3860558.1"/>
    </source>
</evidence>
<keyword evidence="2" id="KW-1185">Reference proteome</keyword>
<evidence type="ECO:0000313" key="2">
    <source>
        <dbReference type="Proteomes" id="UP001268256"/>
    </source>
</evidence>
<dbReference type="RefSeq" id="WP_322877828.1">
    <property type="nucleotide sequence ID" value="NZ_JAVMIP010000004.1"/>
</dbReference>
<gene>
    <name evidence="1" type="ORF">RIF25_07010</name>
</gene>
<dbReference type="Proteomes" id="UP001268256">
    <property type="component" value="Unassembled WGS sequence"/>
</dbReference>
<reference evidence="2" key="1">
    <citation type="submission" date="2023-07" db="EMBL/GenBank/DDBJ databases">
        <authorList>
            <person name="Luz R."/>
            <person name="Cordeiro R."/>
            <person name="Fonseca A."/>
            <person name="Goncalves V."/>
        </authorList>
    </citation>
    <scope>NUCLEOTIDE SEQUENCE [LARGE SCALE GENOMIC DNA]</scope>
    <source>
        <strain evidence="2">BACA0444</strain>
    </source>
</reference>
<protein>
    <submittedName>
        <fullName evidence="1">Uncharacterized protein</fullName>
    </submittedName>
</protein>
<name>A0AAE4FRS4_9CYAN</name>
<sequence>MSTTVPEYPLERANYLADVAVERATKAGQTKHPIKIEAWLSTDEYDDLVTHLNQLEWEDFVPDELIVSTLPLA</sequence>
<proteinExistence type="predicted"/>
<dbReference type="EMBL" id="JAVMIP010000004">
    <property type="protein sequence ID" value="MDS3860558.1"/>
    <property type="molecule type" value="Genomic_DNA"/>
</dbReference>
<accession>A0AAE4FRS4</accession>
<dbReference type="AlphaFoldDB" id="A0AAE4FRS4"/>
<organism evidence="1 2">
    <name type="scientific">Pseudocalidococcus azoricus BACA0444</name>
    <dbReference type="NCBI Taxonomy" id="2918990"/>
    <lineage>
        <taxon>Bacteria</taxon>
        <taxon>Bacillati</taxon>
        <taxon>Cyanobacteriota</taxon>
        <taxon>Cyanophyceae</taxon>
        <taxon>Acaryochloridales</taxon>
        <taxon>Thermosynechococcaceae</taxon>
        <taxon>Pseudocalidococcus</taxon>
        <taxon>Pseudocalidococcus azoricus</taxon>
    </lineage>
</organism>
<comment type="caution">
    <text evidence="1">The sequence shown here is derived from an EMBL/GenBank/DDBJ whole genome shotgun (WGS) entry which is preliminary data.</text>
</comment>